<comment type="caution">
    <text evidence="2">The sequence shown here is derived from an EMBL/GenBank/DDBJ whole genome shotgun (WGS) entry which is preliminary data.</text>
</comment>
<dbReference type="RefSeq" id="WP_140594381.1">
    <property type="nucleotide sequence ID" value="NZ_VFWZ01000004.1"/>
</dbReference>
<feature type="transmembrane region" description="Helical" evidence="1">
    <location>
        <begin position="91"/>
        <end position="109"/>
    </location>
</feature>
<keyword evidence="1" id="KW-0472">Membrane</keyword>
<name>A0A504JEH6_9FLAO</name>
<feature type="transmembrane region" description="Helical" evidence="1">
    <location>
        <begin position="61"/>
        <end position="79"/>
    </location>
</feature>
<gene>
    <name evidence="2" type="ORF">FHK87_14695</name>
</gene>
<dbReference type="OrthoDB" id="1349336at2"/>
<evidence type="ECO:0000256" key="1">
    <source>
        <dbReference type="SAM" id="Phobius"/>
    </source>
</evidence>
<protein>
    <submittedName>
        <fullName evidence="2">Uncharacterized protein</fullName>
    </submittedName>
</protein>
<sequence length="157" mass="18679">MKKLIFKITLPLTILLFNIVSMWQYGAVIDGTDEFLFGFPFIHKCRGFHTSLSTQYFVTEMFLNFICYFTICLLITYFLSKNQKINISNTVAKVFWIGFMIFFISFMYISQSLNDVYVLQRDFEVEIFDRGFSIFGGHPDRELFINMLDQWIKNQNQ</sequence>
<evidence type="ECO:0000313" key="3">
    <source>
        <dbReference type="Proteomes" id="UP000315540"/>
    </source>
</evidence>
<keyword evidence="1" id="KW-1133">Transmembrane helix</keyword>
<accession>A0A504JEH6</accession>
<proteinExistence type="predicted"/>
<reference evidence="2 3" key="1">
    <citation type="submission" date="2019-06" db="EMBL/GenBank/DDBJ databases">
        <authorList>
            <person name="Meng X."/>
        </authorList>
    </citation>
    <scope>NUCLEOTIDE SEQUENCE [LARGE SCALE GENOMIC DNA]</scope>
    <source>
        <strain evidence="2 3">M625</strain>
    </source>
</reference>
<organism evidence="2 3">
    <name type="scientific">Aquimarina algicola</name>
    <dbReference type="NCBI Taxonomy" id="2589995"/>
    <lineage>
        <taxon>Bacteria</taxon>
        <taxon>Pseudomonadati</taxon>
        <taxon>Bacteroidota</taxon>
        <taxon>Flavobacteriia</taxon>
        <taxon>Flavobacteriales</taxon>
        <taxon>Flavobacteriaceae</taxon>
        <taxon>Aquimarina</taxon>
    </lineage>
</organism>
<dbReference type="EMBL" id="VFWZ01000004">
    <property type="protein sequence ID" value="TPN85269.1"/>
    <property type="molecule type" value="Genomic_DNA"/>
</dbReference>
<keyword evidence="1" id="KW-0812">Transmembrane</keyword>
<dbReference type="Proteomes" id="UP000315540">
    <property type="component" value="Unassembled WGS sequence"/>
</dbReference>
<dbReference type="AlphaFoldDB" id="A0A504JEH6"/>
<evidence type="ECO:0000313" key="2">
    <source>
        <dbReference type="EMBL" id="TPN85269.1"/>
    </source>
</evidence>
<keyword evidence="3" id="KW-1185">Reference proteome</keyword>